<keyword evidence="4" id="KW-0175">Coiled coil</keyword>
<evidence type="ECO:0000256" key="2">
    <source>
        <dbReference type="ARBA" id="ARBA00022801"/>
    </source>
</evidence>
<comment type="caution">
    <text evidence="6">The sequence shown here is derived from an EMBL/GenBank/DDBJ whole genome shotgun (WGS) entry which is preliminary data.</text>
</comment>
<dbReference type="SUPFAM" id="SSF52788">
    <property type="entry name" value="Phosphotyrosine protein phosphatases I"/>
    <property type="match status" value="1"/>
</dbReference>
<evidence type="ECO:0000256" key="3">
    <source>
        <dbReference type="ARBA" id="ARBA00022912"/>
    </source>
</evidence>
<evidence type="ECO:0000259" key="5">
    <source>
        <dbReference type="SMART" id="SM00226"/>
    </source>
</evidence>
<sequence>MNIYFICTGNTCRSPMAEAILKAKNYENINVRSAGIYAYEGNGMSRNAEEILLQKDIFQPHHSSQFTKSDAQWADLILTMTTAHKEVVISLVEEAAHKIFTLKEYVEMEDGADIQDPYGGSLQIYEQTYNELNEAINKLEIKLKLEEKI</sequence>
<dbReference type="Proteomes" id="UP000600565">
    <property type="component" value="Unassembled WGS sequence"/>
</dbReference>
<comment type="similarity">
    <text evidence="1">Belongs to the low molecular weight phosphotyrosine protein phosphatase family.</text>
</comment>
<dbReference type="SMART" id="SM00226">
    <property type="entry name" value="LMWPc"/>
    <property type="match status" value="1"/>
</dbReference>
<dbReference type="PANTHER" id="PTHR11717">
    <property type="entry name" value="LOW MOLECULAR WEIGHT PROTEIN TYROSINE PHOSPHATASE"/>
    <property type="match status" value="1"/>
</dbReference>
<dbReference type="EMBL" id="JACSPW010000004">
    <property type="protein sequence ID" value="MBD8032612.1"/>
    <property type="molecule type" value="Genomic_DNA"/>
</dbReference>
<evidence type="ECO:0000256" key="4">
    <source>
        <dbReference type="SAM" id="Coils"/>
    </source>
</evidence>
<accession>A0ABR8XL08</accession>
<dbReference type="InterPro" id="IPR050438">
    <property type="entry name" value="LMW_PTPase"/>
</dbReference>
<feature type="domain" description="Phosphotyrosine protein phosphatase I" evidence="5">
    <location>
        <begin position="1"/>
        <end position="142"/>
    </location>
</feature>
<feature type="coiled-coil region" evidence="4">
    <location>
        <begin position="122"/>
        <end position="149"/>
    </location>
</feature>
<evidence type="ECO:0000256" key="1">
    <source>
        <dbReference type="ARBA" id="ARBA00011063"/>
    </source>
</evidence>
<dbReference type="CDD" id="cd16344">
    <property type="entry name" value="LMWPAP"/>
    <property type="match status" value="1"/>
</dbReference>
<dbReference type="InterPro" id="IPR036196">
    <property type="entry name" value="Ptyr_pPase_sf"/>
</dbReference>
<dbReference type="InterPro" id="IPR023485">
    <property type="entry name" value="Ptyr_pPase"/>
</dbReference>
<reference evidence="6 7" key="1">
    <citation type="submission" date="2020-08" db="EMBL/GenBank/DDBJ databases">
        <title>A Genomic Blueprint of the Chicken Gut Microbiome.</title>
        <authorList>
            <person name="Gilroy R."/>
            <person name="Ravi A."/>
            <person name="Getino M."/>
            <person name="Pursley I."/>
            <person name="Horton D.L."/>
            <person name="Alikhan N.-F."/>
            <person name="Baker D."/>
            <person name="Gharbi K."/>
            <person name="Hall N."/>
            <person name="Watson M."/>
            <person name="Adriaenssens E.M."/>
            <person name="Foster-Nyarko E."/>
            <person name="Jarju S."/>
            <person name="Secka A."/>
            <person name="Antonio M."/>
            <person name="Oren A."/>
            <person name="Chaudhuri R."/>
            <person name="La Ragione R.M."/>
            <person name="Hildebrand F."/>
            <person name="Pallen M.J."/>
        </authorList>
    </citation>
    <scope>NUCLEOTIDE SEQUENCE [LARGE SCALE GENOMIC DNA]</scope>
    <source>
        <strain evidence="6 7">Sa1YVA6</strain>
    </source>
</reference>
<dbReference type="PRINTS" id="PR00719">
    <property type="entry name" value="LMWPTPASE"/>
</dbReference>
<proteinExistence type="inferred from homology"/>
<dbReference type="Pfam" id="PF01451">
    <property type="entry name" value="LMWPc"/>
    <property type="match status" value="1"/>
</dbReference>
<evidence type="ECO:0000313" key="6">
    <source>
        <dbReference type="EMBL" id="MBD8032612.1"/>
    </source>
</evidence>
<keyword evidence="3" id="KW-0904">Protein phosphatase</keyword>
<organism evidence="6 7">
    <name type="scientific">Solibacillus merdavium</name>
    <dbReference type="NCBI Taxonomy" id="2762218"/>
    <lineage>
        <taxon>Bacteria</taxon>
        <taxon>Bacillati</taxon>
        <taxon>Bacillota</taxon>
        <taxon>Bacilli</taxon>
        <taxon>Bacillales</taxon>
        <taxon>Caryophanaceae</taxon>
        <taxon>Solibacillus</taxon>
    </lineage>
</organism>
<protein>
    <submittedName>
        <fullName evidence="6">Low molecular weight protein arginine phosphatase</fullName>
    </submittedName>
</protein>
<dbReference type="InterPro" id="IPR017867">
    <property type="entry name" value="Tyr_phospatase_low_mol_wt"/>
</dbReference>
<keyword evidence="7" id="KW-1185">Reference proteome</keyword>
<name>A0ABR8XL08_9BACL</name>
<gene>
    <name evidence="6" type="ORF">H9632_05990</name>
</gene>
<evidence type="ECO:0000313" key="7">
    <source>
        <dbReference type="Proteomes" id="UP000600565"/>
    </source>
</evidence>
<keyword evidence="2" id="KW-0378">Hydrolase</keyword>
<dbReference type="PANTHER" id="PTHR11717:SF31">
    <property type="entry name" value="LOW MOLECULAR WEIGHT PROTEIN-TYROSINE-PHOSPHATASE ETP-RELATED"/>
    <property type="match status" value="1"/>
</dbReference>
<dbReference type="Gene3D" id="3.40.50.2300">
    <property type="match status" value="1"/>
</dbReference>